<evidence type="ECO:0000313" key="1">
    <source>
        <dbReference type="EMBL" id="MBB6499354.1"/>
    </source>
</evidence>
<reference evidence="1 2" key="1">
    <citation type="submission" date="2020-08" db="EMBL/GenBank/DDBJ databases">
        <title>Genomic Encyclopedia of Type Strains, Phase IV (KMG-V): Genome sequencing to study the core and pangenomes of soil and plant-associated prokaryotes.</title>
        <authorList>
            <person name="Whitman W."/>
        </authorList>
    </citation>
    <scope>NUCLEOTIDE SEQUENCE [LARGE SCALE GENOMIC DNA]</scope>
    <source>
        <strain evidence="1 2">M2T3</strain>
    </source>
</reference>
<organism evidence="1 2">
    <name type="scientific">Pedobacter cryoconitis</name>
    <dbReference type="NCBI Taxonomy" id="188932"/>
    <lineage>
        <taxon>Bacteria</taxon>
        <taxon>Pseudomonadati</taxon>
        <taxon>Bacteroidota</taxon>
        <taxon>Sphingobacteriia</taxon>
        <taxon>Sphingobacteriales</taxon>
        <taxon>Sphingobacteriaceae</taxon>
        <taxon>Pedobacter</taxon>
    </lineage>
</organism>
<dbReference type="Gene3D" id="2.60.120.260">
    <property type="entry name" value="Galactose-binding domain-like"/>
    <property type="match status" value="1"/>
</dbReference>
<dbReference type="InterPro" id="IPR018247">
    <property type="entry name" value="EF_Hand_1_Ca_BS"/>
</dbReference>
<gene>
    <name evidence="1" type="ORF">HDF25_001495</name>
</gene>
<comment type="caution">
    <text evidence="1">The sequence shown here is derived from an EMBL/GenBank/DDBJ whole genome shotgun (WGS) entry which is preliminary data.</text>
</comment>
<evidence type="ECO:0000313" key="2">
    <source>
        <dbReference type="Proteomes" id="UP000521017"/>
    </source>
</evidence>
<proteinExistence type="predicted"/>
<accession>A0A7X0MHP8</accession>
<dbReference type="Proteomes" id="UP000521017">
    <property type="component" value="Unassembled WGS sequence"/>
</dbReference>
<dbReference type="EMBL" id="JACHCC010000003">
    <property type="protein sequence ID" value="MBB6499354.1"/>
    <property type="molecule type" value="Genomic_DNA"/>
</dbReference>
<protein>
    <submittedName>
        <fullName evidence="1">Uncharacterized protein</fullName>
    </submittedName>
</protein>
<name>A0A7X0MHP8_9SPHI</name>
<sequence length="1768" mass="193049">MPKTFALKKGITITLALILLNNALTPGIAFALTSGPKRPESTSFEPVDTTDMVNMLSGDLAYNIPLLEIPGPEGGYPLSLSYHAGMQPEEEASWVGLGWTLNPGAIDRTVSGFPDDFNGQQNSSRDYWGGGKRTTTSVGVNVGLGGVLSADIGVAIGHDTFLGSGIGGYMGLSASVPFVKDSPYGATASLGLAVDPFGGTSMTGGIGAGARLGSSGNMSANASLGLSFSTNFESLNVGAGGGLSLSAKGGGHSRSVSGSLLGASMSSSAGGVNLSLGGGYNNVDNAKAGKIQTQSSGWGISIPVWFGVSLSLSHNYMRYWSDETSSVQTFGSLHPALTRGYGNNMEYDTYYLADIDNPGYILTDVNKNDPVKSTGGTLSDFDGYSVLGQGISGSMRPYGYQLELVGKAKNSTADQSVFQTNRQTVTNQQTFDNYWDNSIQDYVEVVYDNFTYHTQNPSKLDFRFTNDFSNRYLQKDLVLKDNNAVFDTSPTYGLNDANYGYDPTTERLASSKNIEYFTNDEIKNGAAQLKGFIDSQAKGFDRTKNPDGSAVGANDQRIGGFMVTNESGVTYHYALPVYSYNEYSKTTQNSDVTQFNEQRRPSPYATSWLLTAVTGPDYVDTNHNGKVDKGDWGYWADFEYGRWAKDYVWRTPFSGTNKDLDQKFSYFSMGYKELYYLDAIVTPSHTAIFSKEIRADGKGISDTFPVASAQLRLNDIILLNNKDMNLTLDQIRNSSTNYTQSLSYDSCTDCDNPTTYTKKLHDGDNIIDKYDIASWTGLKGKTIRDVKMSYDYSLCLQTDNSYDPAGGLYDSSAGAGSNVKTGKLTLTSLSFLGKQGQSSIPPTTFDYELPSDLVKQSSSITFQSQKSNSDVCLFQDPQDIFSEGDIVKFISGGITYYGLIKAVDGSHIIEVKYIGKTPPALSGSLTFISTKNPPYSASNHDMWGMYKADYQDVKDNENLGRLPSRASAKASDVWSLRRIHHSLGMTTDIVYEPDVYSKVALYQNASIILNTIQKGTGTNDIVVSSSNNFGVDLRDFIRIGDKVQLSLTGTYQEQTADQNGTPYFVSAPTSLSSGDVPSLLVTSVSEYSITINDAGFYKEVFQNEIGGQYFGGNLSAGGIGNNYGGGLRVKQIVNKEPITGVSMSVNYNYNYPGLTLSSGVTSYEPLGIDAVSLRTNSFDPYLDGLTRKFSNLLGLSRLIPGPGVMYEYVGVNTSRTVDGQTVEQLGSSQYQFEVFTKGMIGVFNESPVRTSSLETSNILIQNYSNRIGNLKRMIRYDKDGRKLNETINHYLSDEQSGESAQSNYSQYENLLNRYNKQGLIMERTAEGRYNDGKYRRVMTMNTTYPNVATGSTTIDYKTGLTSNTQTLGFDFYSGTPNKTLTFDSYGNRFITEITPAYRIYPSMGLRFNNPQNANMLAQTAQEVTYKADQSNNYTYVVSATANTWSNQSVMLNDTEQPVATNIANTRATKVSTTDQLNIWRPYQTYNWMPQSRTGGLSSIADFASYFNGGDKLAAWVKASEITLYNIYSNALEVRDINGNYGATMMGYNQSKVVANSSNANYNEICYAGLEDNMLYSNYMPRKVALGQGTIVNGISHTGDYSEQLNGGQSGLIYTVTANQLKQGRNYTASVWMKTDGNASSPTLYYKINGGAANLASVNLTKKAGAWYLVTLQIPGGSVSSGSTLEVGCINNGSSVAYFDDFRFKPVSSAMTSYVYDTNSGELTYILDNNNMFAQFQYDSEGRLTKTFKENFSYGVKQTGENQYHYANQ</sequence>
<dbReference type="RefSeq" id="WP_184624080.1">
    <property type="nucleotide sequence ID" value="NZ_JACHCC010000003.1"/>
</dbReference>
<dbReference type="PROSITE" id="PS00018">
    <property type="entry name" value="EF_HAND_1"/>
    <property type="match status" value="1"/>
</dbReference>